<gene>
    <name evidence="1" type="ORF">METZ01_LOCUS216191</name>
</gene>
<name>A0A382FMJ8_9ZZZZ</name>
<dbReference type="InterPro" id="IPR029044">
    <property type="entry name" value="Nucleotide-diphossugar_trans"/>
</dbReference>
<dbReference type="AlphaFoldDB" id="A0A382FMJ8"/>
<sequence>MIEIAAIIQCRLGSTRLPRKIFLDSNGEPVIKHVVERLKKSKKIKKIIIATTLEPEDDEVCKWCEKESLDYFRGDTKDVLSRFYHCANHFKVSKIVRVTSDCPLIDPEIIDKTIELFTNEKSDYASNTLEKTFPHGFDTEIFSFKSLERAYLNSITEVEKEHVTQFMRKRPREFKLSNLSSKKNLSDIRVTIDGKEDIILIKKIFETLGNEAYYKDIESLFIKSPELKKLNENTKSRHSIYNKEREII</sequence>
<evidence type="ECO:0008006" key="2">
    <source>
        <dbReference type="Google" id="ProtNLM"/>
    </source>
</evidence>
<proteinExistence type="predicted"/>
<dbReference type="PANTHER" id="PTHR42866">
    <property type="entry name" value="3-DEOXY-MANNO-OCTULOSONATE CYTIDYLYLTRANSFERASE"/>
    <property type="match status" value="1"/>
</dbReference>
<organism evidence="1">
    <name type="scientific">marine metagenome</name>
    <dbReference type="NCBI Taxonomy" id="408172"/>
    <lineage>
        <taxon>unclassified sequences</taxon>
        <taxon>metagenomes</taxon>
        <taxon>ecological metagenomes</taxon>
    </lineage>
</organism>
<dbReference type="SUPFAM" id="SSF53448">
    <property type="entry name" value="Nucleotide-diphospho-sugar transferases"/>
    <property type="match status" value="1"/>
</dbReference>
<accession>A0A382FMJ8</accession>
<evidence type="ECO:0000313" key="1">
    <source>
        <dbReference type="EMBL" id="SVB63337.1"/>
    </source>
</evidence>
<reference evidence="1" key="1">
    <citation type="submission" date="2018-05" db="EMBL/GenBank/DDBJ databases">
        <authorList>
            <person name="Lanie J.A."/>
            <person name="Ng W.-L."/>
            <person name="Kazmierczak K.M."/>
            <person name="Andrzejewski T.M."/>
            <person name="Davidsen T.M."/>
            <person name="Wayne K.J."/>
            <person name="Tettelin H."/>
            <person name="Glass J.I."/>
            <person name="Rusch D."/>
            <person name="Podicherti R."/>
            <person name="Tsui H.-C.T."/>
            <person name="Winkler M.E."/>
        </authorList>
    </citation>
    <scope>NUCLEOTIDE SEQUENCE</scope>
</reference>
<dbReference type="Pfam" id="PF02348">
    <property type="entry name" value="CTP_transf_3"/>
    <property type="match status" value="1"/>
</dbReference>
<dbReference type="EMBL" id="UINC01050414">
    <property type="protein sequence ID" value="SVB63337.1"/>
    <property type="molecule type" value="Genomic_DNA"/>
</dbReference>
<dbReference type="InterPro" id="IPR003329">
    <property type="entry name" value="Cytidylyl_trans"/>
</dbReference>
<protein>
    <recommendedName>
        <fullName evidence="2">Acylneuraminate cytidylyltransferase</fullName>
    </recommendedName>
</protein>
<dbReference type="Gene3D" id="3.90.550.10">
    <property type="entry name" value="Spore Coat Polysaccharide Biosynthesis Protein SpsA, Chain A"/>
    <property type="match status" value="1"/>
</dbReference>
<dbReference type="PANTHER" id="PTHR42866:SF1">
    <property type="entry name" value="SPORE COAT POLYSACCHARIDE BIOSYNTHESIS PROTEIN SPSF"/>
    <property type="match status" value="1"/>
</dbReference>
<dbReference type="CDD" id="cd02518">
    <property type="entry name" value="GT2_SpsF"/>
    <property type="match status" value="1"/>
</dbReference>
<dbReference type="GO" id="GO:0005829">
    <property type="term" value="C:cytosol"/>
    <property type="evidence" value="ECO:0007669"/>
    <property type="project" value="TreeGrafter"/>
</dbReference>